<evidence type="ECO:0000313" key="1">
    <source>
        <dbReference type="EMBL" id="PKU79806.1"/>
    </source>
</evidence>
<proteinExistence type="predicted"/>
<dbReference type="AlphaFoldDB" id="A0A2I0WVW7"/>
<dbReference type="Proteomes" id="UP000233837">
    <property type="component" value="Unassembled WGS sequence"/>
</dbReference>
<dbReference type="EMBL" id="KZ502415">
    <property type="protein sequence ID" value="PKU79806.1"/>
    <property type="molecule type" value="Genomic_DNA"/>
</dbReference>
<keyword evidence="2" id="KW-1185">Reference proteome</keyword>
<accession>A0A2I0WVW7</accession>
<organism evidence="1 2">
    <name type="scientific">Dendrobium catenatum</name>
    <dbReference type="NCBI Taxonomy" id="906689"/>
    <lineage>
        <taxon>Eukaryota</taxon>
        <taxon>Viridiplantae</taxon>
        <taxon>Streptophyta</taxon>
        <taxon>Embryophyta</taxon>
        <taxon>Tracheophyta</taxon>
        <taxon>Spermatophyta</taxon>
        <taxon>Magnoliopsida</taxon>
        <taxon>Liliopsida</taxon>
        <taxon>Asparagales</taxon>
        <taxon>Orchidaceae</taxon>
        <taxon>Epidendroideae</taxon>
        <taxon>Malaxideae</taxon>
        <taxon>Dendrobiinae</taxon>
        <taxon>Dendrobium</taxon>
    </lineage>
</organism>
<protein>
    <submittedName>
        <fullName evidence="1">Uncharacterized protein</fullName>
    </submittedName>
</protein>
<reference evidence="1 2" key="1">
    <citation type="journal article" date="2016" name="Sci. Rep.">
        <title>The Dendrobium catenatum Lindl. genome sequence provides insights into polysaccharide synthase, floral development and adaptive evolution.</title>
        <authorList>
            <person name="Zhang G.Q."/>
            <person name="Xu Q."/>
            <person name="Bian C."/>
            <person name="Tsai W.C."/>
            <person name="Yeh C.M."/>
            <person name="Liu K.W."/>
            <person name="Yoshida K."/>
            <person name="Zhang L.S."/>
            <person name="Chang S.B."/>
            <person name="Chen F."/>
            <person name="Shi Y."/>
            <person name="Su Y.Y."/>
            <person name="Zhang Y.Q."/>
            <person name="Chen L.J."/>
            <person name="Yin Y."/>
            <person name="Lin M."/>
            <person name="Huang H."/>
            <person name="Deng H."/>
            <person name="Wang Z.W."/>
            <person name="Zhu S.L."/>
            <person name="Zhao X."/>
            <person name="Deng C."/>
            <person name="Niu S.C."/>
            <person name="Huang J."/>
            <person name="Wang M."/>
            <person name="Liu G.H."/>
            <person name="Yang H.J."/>
            <person name="Xiao X.J."/>
            <person name="Hsiao Y.Y."/>
            <person name="Wu W.L."/>
            <person name="Chen Y.Y."/>
            <person name="Mitsuda N."/>
            <person name="Ohme-Takagi M."/>
            <person name="Luo Y.B."/>
            <person name="Van de Peer Y."/>
            <person name="Liu Z.J."/>
        </authorList>
    </citation>
    <scope>NUCLEOTIDE SEQUENCE [LARGE SCALE GENOMIC DNA]</scope>
    <source>
        <tissue evidence="1">The whole plant</tissue>
    </source>
</reference>
<sequence length="90" mass="9986">MANLIFGRTGNLTGCRTGRSDCVNGLDGLAFEGDDENLLRNRNGSWRGDDVVTKREGASKMLSNVGFEICLIRVSFKLFNVELRSVFEII</sequence>
<gene>
    <name evidence="1" type="ORF">MA16_Dca018784</name>
</gene>
<evidence type="ECO:0000313" key="2">
    <source>
        <dbReference type="Proteomes" id="UP000233837"/>
    </source>
</evidence>
<reference evidence="1 2" key="2">
    <citation type="journal article" date="2017" name="Nature">
        <title>The Apostasia genome and the evolution of orchids.</title>
        <authorList>
            <person name="Zhang G.Q."/>
            <person name="Liu K.W."/>
            <person name="Li Z."/>
            <person name="Lohaus R."/>
            <person name="Hsiao Y.Y."/>
            <person name="Niu S.C."/>
            <person name="Wang J.Y."/>
            <person name="Lin Y.C."/>
            <person name="Xu Q."/>
            <person name="Chen L.J."/>
            <person name="Yoshida K."/>
            <person name="Fujiwara S."/>
            <person name="Wang Z.W."/>
            <person name="Zhang Y.Q."/>
            <person name="Mitsuda N."/>
            <person name="Wang M."/>
            <person name="Liu G.H."/>
            <person name="Pecoraro L."/>
            <person name="Huang H.X."/>
            <person name="Xiao X.J."/>
            <person name="Lin M."/>
            <person name="Wu X.Y."/>
            <person name="Wu W.L."/>
            <person name="Chen Y.Y."/>
            <person name="Chang S.B."/>
            <person name="Sakamoto S."/>
            <person name="Ohme-Takagi M."/>
            <person name="Yagi M."/>
            <person name="Zeng S.J."/>
            <person name="Shen C.Y."/>
            <person name="Yeh C.M."/>
            <person name="Luo Y.B."/>
            <person name="Tsai W.C."/>
            <person name="Van de Peer Y."/>
            <person name="Liu Z.J."/>
        </authorList>
    </citation>
    <scope>NUCLEOTIDE SEQUENCE [LARGE SCALE GENOMIC DNA]</scope>
    <source>
        <tissue evidence="1">The whole plant</tissue>
    </source>
</reference>
<name>A0A2I0WVW7_9ASPA</name>